<sequence length="183" mass="19709">MTQHPESAALTGNGRVLWLTGLSGTGKSTLARILDARLRDDGALPVLLDGDELRAAIGDGTAGYDRDGRRRNAWRIARLAALFGNQGHLVIVATMSLFHEIHAWNRFHQPGYLEILLEADLATLAGRDPKGLYRRHAAGDERHVGGLDLAVELPEKPDLRLVTDSGASPADLAERVLAALGRG</sequence>
<dbReference type="SUPFAM" id="SSF52540">
    <property type="entry name" value="P-loop containing nucleoside triphosphate hydrolases"/>
    <property type="match status" value="1"/>
</dbReference>
<dbReference type="FunCoup" id="A0A1Y5SFN2">
    <property type="interactions" value="151"/>
</dbReference>
<dbReference type="RefSeq" id="WP_085882790.1">
    <property type="nucleotide sequence ID" value="NZ_FWFR01000001.1"/>
</dbReference>
<dbReference type="InterPro" id="IPR027417">
    <property type="entry name" value="P-loop_NTPase"/>
</dbReference>
<dbReference type="Pfam" id="PF01583">
    <property type="entry name" value="APS_kinase"/>
    <property type="match status" value="1"/>
</dbReference>
<dbReference type="GO" id="GO:0004020">
    <property type="term" value="F:adenylylsulfate kinase activity"/>
    <property type="evidence" value="ECO:0007669"/>
    <property type="project" value="UniProtKB-EC"/>
</dbReference>
<dbReference type="InterPro" id="IPR059117">
    <property type="entry name" value="APS_kinase_dom"/>
</dbReference>
<dbReference type="PANTHER" id="PTHR42700:SF1">
    <property type="entry name" value="SULFATE ADENYLYLTRANSFERASE"/>
    <property type="match status" value="1"/>
</dbReference>
<gene>
    <name evidence="3" type="primary">cysC_2</name>
    <name evidence="3" type="ORF">OCH7691_01587</name>
</gene>
<keyword evidence="1 3" id="KW-0808">Transferase</keyword>
<dbReference type="NCBIfam" id="NF004041">
    <property type="entry name" value="PRK05541.1"/>
    <property type="match status" value="1"/>
</dbReference>
<feature type="domain" description="APS kinase" evidence="2">
    <location>
        <begin position="14"/>
        <end position="161"/>
    </location>
</feature>
<evidence type="ECO:0000313" key="3">
    <source>
        <dbReference type="EMBL" id="SLN38502.1"/>
    </source>
</evidence>
<organism evidence="3 4">
    <name type="scientific">Oceanibacterium hippocampi</name>
    <dbReference type="NCBI Taxonomy" id="745714"/>
    <lineage>
        <taxon>Bacteria</taxon>
        <taxon>Pseudomonadati</taxon>
        <taxon>Pseudomonadota</taxon>
        <taxon>Alphaproteobacteria</taxon>
        <taxon>Sneathiellales</taxon>
        <taxon>Sneathiellaceae</taxon>
        <taxon>Oceanibacterium</taxon>
    </lineage>
</organism>
<evidence type="ECO:0000259" key="2">
    <source>
        <dbReference type="Pfam" id="PF01583"/>
    </source>
</evidence>
<dbReference type="Gene3D" id="3.40.50.300">
    <property type="entry name" value="P-loop containing nucleotide triphosphate hydrolases"/>
    <property type="match status" value="1"/>
</dbReference>
<dbReference type="OrthoDB" id="9804504at2"/>
<dbReference type="PANTHER" id="PTHR42700">
    <property type="entry name" value="SULFATE ADENYLYLTRANSFERASE"/>
    <property type="match status" value="1"/>
</dbReference>
<dbReference type="GO" id="GO:0005737">
    <property type="term" value="C:cytoplasm"/>
    <property type="evidence" value="ECO:0007669"/>
    <property type="project" value="TreeGrafter"/>
</dbReference>
<proteinExistence type="predicted"/>
<dbReference type="EC" id="2.7.1.25" evidence="3"/>
<dbReference type="InterPro" id="IPR050512">
    <property type="entry name" value="Sulf_AdTrans/APS_kinase"/>
</dbReference>
<keyword evidence="3" id="KW-0418">Kinase</keyword>
<keyword evidence="4" id="KW-1185">Reference proteome</keyword>
<accession>A0A1Y5SFN2</accession>
<dbReference type="GO" id="GO:0010134">
    <property type="term" value="P:sulfate assimilation via adenylyl sulfate reduction"/>
    <property type="evidence" value="ECO:0007669"/>
    <property type="project" value="TreeGrafter"/>
</dbReference>
<evidence type="ECO:0000313" key="4">
    <source>
        <dbReference type="Proteomes" id="UP000193200"/>
    </source>
</evidence>
<evidence type="ECO:0000256" key="1">
    <source>
        <dbReference type="ARBA" id="ARBA00022679"/>
    </source>
</evidence>
<dbReference type="AlphaFoldDB" id="A0A1Y5SFN2"/>
<protein>
    <submittedName>
        <fullName evidence="3">Putative adenylyl-sulfate kinase</fullName>
        <ecNumber evidence="3">2.7.1.25</ecNumber>
    </submittedName>
</protein>
<dbReference type="InParanoid" id="A0A1Y5SFN2"/>
<reference evidence="3 4" key="1">
    <citation type="submission" date="2017-03" db="EMBL/GenBank/DDBJ databases">
        <authorList>
            <person name="Afonso C.L."/>
            <person name="Miller P.J."/>
            <person name="Scott M.A."/>
            <person name="Spackman E."/>
            <person name="Goraichik I."/>
            <person name="Dimitrov K.M."/>
            <person name="Suarez D.L."/>
            <person name="Swayne D.E."/>
        </authorList>
    </citation>
    <scope>NUCLEOTIDE SEQUENCE [LARGE SCALE GENOMIC DNA]</scope>
    <source>
        <strain evidence="3 4">CECT 7691</strain>
    </source>
</reference>
<name>A0A1Y5SFN2_9PROT</name>
<dbReference type="Proteomes" id="UP000193200">
    <property type="component" value="Unassembled WGS sequence"/>
</dbReference>
<dbReference type="GO" id="GO:0004781">
    <property type="term" value="F:sulfate adenylyltransferase (ATP) activity"/>
    <property type="evidence" value="ECO:0007669"/>
    <property type="project" value="TreeGrafter"/>
</dbReference>
<dbReference type="GO" id="GO:0019379">
    <property type="term" value="P:sulfate assimilation, phosphoadenylyl sulfate reduction by phosphoadenylyl-sulfate reductase (thioredoxin)"/>
    <property type="evidence" value="ECO:0007669"/>
    <property type="project" value="TreeGrafter"/>
</dbReference>
<dbReference type="EMBL" id="FWFR01000001">
    <property type="protein sequence ID" value="SLN38502.1"/>
    <property type="molecule type" value="Genomic_DNA"/>
</dbReference>